<keyword evidence="5" id="KW-1185">Reference proteome</keyword>
<evidence type="ECO:0000313" key="5">
    <source>
        <dbReference type="Proteomes" id="UP000708148"/>
    </source>
</evidence>
<dbReference type="InterPro" id="IPR011050">
    <property type="entry name" value="Pectin_lyase_fold/virulence"/>
</dbReference>
<dbReference type="InterPro" id="IPR006626">
    <property type="entry name" value="PbH1"/>
</dbReference>
<keyword evidence="2" id="KW-0472">Membrane</keyword>
<gene>
    <name evidence="4" type="ORF">OSTQU699_LOCUS2496</name>
</gene>
<keyword evidence="2" id="KW-0812">Transmembrane</keyword>
<feature type="region of interest" description="Disordered" evidence="1">
    <location>
        <begin position="984"/>
        <end position="1083"/>
    </location>
</feature>
<organism evidence="4 5">
    <name type="scientific">Ostreobium quekettii</name>
    <dbReference type="NCBI Taxonomy" id="121088"/>
    <lineage>
        <taxon>Eukaryota</taxon>
        <taxon>Viridiplantae</taxon>
        <taxon>Chlorophyta</taxon>
        <taxon>core chlorophytes</taxon>
        <taxon>Ulvophyceae</taxon>
        <taxon>TCBD clade</taxon>
        <taxon>Bryopsidales</taxon>
        <taxon>Ostreobineae</taxon>
        <taxon>Ostreobiaceae</taxon>
        <taxon>Ostreobium</taxon>
    </lineage>
</organism>
<feature type="compositionally biased region" description="Basic and acidic residues" evidence="1">
    <location>
        <begin position="1057"/>
        <end position="1067"/>
    </location>
</feature>
<dbReference type="SUPFAM" id="SSF51126">
    <property type="entry name" value="Pectin lyase-like"/>
    <property type="match status" value="2"/>
</dbReference>
<feature type="domain" description="TRP C-terminal" evidence="3">
    <location>
        <begin position="1312"/>
        <end position="1440"/>
    </location>
</feature>
<sequence length="1518" mass="159429">MYRGPGTVLENFSVENCTGTAVRIRGPAAADAPSAPPPQFQTTIRSVEFFNNTDTSATAEFDQARAGALSILGSGSVVVQNCTFIGNGDQDSSAGAISSLGSSLSVANSAFLNNTARVSAGAVGADSSEPDADVVLNITNCRFTGNRVMQGLEQTGELTAPNGAPLEASQLVMFPFTAVSAAGVSAQNLLSVFVSGTTFDSNFAVPVGGAMTLLQIGNVALANNTFLNNEASEREGGDLAAAQGGAVYVASTADAANYSIVNNTFQNNTAGYGGALHVVSSASATVDINSNSFVGNTAWLGGGAVVLRNALNVNLQNVNATGNRAQTGGAILVVNGAGVGATGNTSPEGSSEYRGNVAIDGGAIYMQGSADVVLKAARFVGNHALRDGGAVAAQDSVGTGQTTLQDASFSGNTAHRGGALFIDSLSSFRMQATAGRKLEFENNAALAGGAVYVRMQNPVGNAFEFDILDASFRGNKAVTSPNDTQFGDLDVPNRGGGELDLFGAVNEVVGGRGGSLLIDPRSEEPCVPGGGGAICLALARAPRKGTLAVQIDSCAFENNSAATGGGILAATDSLPLWLAPGECRAASSASLPLGRCHEMVMSNLNFTSNMATAAGGALFATHAEDIWISEGFFSQPLQLTNVTADGASFASTGLTMIGNGVGQDGFGPNVASSVTLLNRTSELTENGFFEEDHKGSDLLPKITFDVCDAFNQRIRAGITDSELKVTASGSDATGKDFVSGQRTADAVGGLVLFDGIRVSSKPGSFNLTFEAAGLRAQLEPAVGRLSVRDCRPGEFNFTEQSFCAECNRGVFSLLPTVQCRKCDDRAHCPGGAALVPLPGFWHSSPFSLRLHKCILEEACSFEAEVSDTNKTVVPRDDILASFFNNLTVGEVINARDTGRQFSNEEYQQCREGYQGVLCGSCAPGFGHLPGGECTVCDKTRGEIVFIVFLVALWTFLLLAIAIRSALSSIRNLEEMTVWQQGIGCSQRRGQNPPATSSGCLRAPRSAPSNLHGSAQTPGSADAGWDAESPGKDGGPGGQSAQGRKSLRSRSMPVRSTSRREGGDKRELPPPQSPHRRGWSRAATKPLPSIDHIIAAEKTSETLKILINFLQVTGVAVAINLTWTGTAKNLLGLWDTLAGVSNGSSQVPLDCALQGGSDTSDNSGIRASVIRVCFPLILFATASGCFGLFFLLRLRHAYPDNPVGYIRSRVKICLLAVVFFSYQSLTEEFMRTLNCVELDNERSNVGIPEEYVGFATARDSYWAEDTAKVCYEGMHAVLAFVIGIPGLVVFSLGVPAFLLGFLLMNNHRGRLLDRDFLNTYGFVYQNYDEDHRYWEVVILLRKGLIGAIVVFGHEAGANLQGVMGLGIILLALVAQTVGRPYKHKTHNLLEGASLLVTILTFYSGIVFNDSNTSQGAEVLLTTIVLLANIGLVLSFMGAIAVYVDRYVTAKLKMEEVRAIPSNFPVRVLTLAKVVVDNLRRGSGSQEMAEEGLEAWQDEGNGRGKEVPSNGAHALGSELA</sequence>
<proteinExistence type="predicted"/>
<feature type="compositionally biased region" description="Polar residues" evidence="1">
    <location>
        <begin position="984"/>
        <end position="998"/>
    </location>
</feature>
<feature type="transmembrane region" description="Helical" evidence="2">
    <location>
        <begin position="1276"/>
        <end position="1303"/>
    </location>
</feature>
<feature type="transmembrane region" description="Helical" evidence="2">
    <location>
        <begin position="1387"/>
        <end position="1406"/>
    </location>
</feature>
<evidence type="ECO:0000313" key="4">
    <source>
        <dbReference type="EMBL" id="CAD7697135.1"/>
    </source>
</evidence>
<dbReference type="Proteomes" id="UP000708148">
    <property type="component" value="Unassembled WGS sequence"/>
</dbReference>
<feature type="transmembrane region" description="Helical" evidence="2">
    <location>
        <begin position="1104"/>
        <end position="1122"/>
    </location>
</feature>
<feature type="transmembrane region" description="Helical" evidence="2">
    <location>
        <begin position="943"/>
        <end position="962"/>
    </location>
</feature>
<feature type="compositionally biased region" description="Acidic residues" evidence="1">
    <location>
        <begin position="1486"/>
        <end position="1495"/>
    </location>
</feature>
<dbReference type="OrthoDB" id="2017446at2759"/>
<dbReference type="EMBL" id="CAJHUC010000608">
    <property type="protein sequence ID" value="CAD7697135.1"/>
    <property type="molecule type" value="Genomic_DNA"/>
</dbReference>
<dbReference type="PANTHER" id="PTHR11319">
    <property type="entry name" value="G PROTEIN-COUPLED RECEPTOR-RELATED"/>
    <property type="match status" value="1"/>
</dbReference>
<feature type="transmembrane region" description="Helical" evidence="2">
    <location>
        <begin position="1356"/>
        <end position="1375"/>
    </location>
</feature>
<accession>A0A8S1IPS1</accession>
<name>A0A8S1IPS1_9CHLO</name>
<evidence type="ECO:0000256" key="2">
    <source>
        <dbReference type="SAM" id="Phobius"/>
    </source>
</evidence>
<keyword evidence="2" id="KW-1133">Transmembrane helix</keyword>
<comment type="caution">
    <text evidence="4">The sequence shown here is derived from an EMBL/GenBank/DDBJ whole genome shotgun (WGS) entry which is preliminary data.</text>
</comment>
<feature type="compositionally biased region" description="Polar residues" evidence="1">
    <location>
        <begin position="1006"/>
        <end position="1018"/>
    </location>
</feature>
<feature type="transmembrane region" description="Helical" evidence="2">
    <location>
        <begin position="1418"/>
        <end position="1442"/>
    </location>
</feature>
<evidence type="ECO:0000256" key="1">
    <source>
        <dbReference type="SAM" id="MobiDB-lite"/>
    </source>
</evidence>
<dbReference type="SMART" id="SM00710">
    <property type="entry name" value="PbH1"/>
    <property type="match status" value="8"/>
</dbReference>
<protein>
    <recommendedName>
        <fullName evidence="3">TRP C-terminal domain-containing protein</fullName>
    </recommendedName>
</protein>
<feature type="region of interest" description="Disordered" evidence="1">
    <location>
        <begin position="1484"/>
        <end position="1518"/>
    </location>
</feature>
<dbReference type="PANTHER" id="PTHR11319:SF35">
    <property type="entry name" value="OUTER MEMBRANE PROTEIN PMPC-RELATED"/>
    <property type="match status" value="1"/>
</dbReference>
<evidence type="ECO:0000259" key="3">
    <source>
        <dbReference type="Pfam" id="PF06011"/>
    </source>
</evidence>
<feature type="transmembrane region" description="Helical" evidence="2">
    <location>
        <begin position="1168"/>
        <end position="1191"/>
    </location>
</feature>
<dbReference type="Pfam" id="PF06011">
    <property type="entry name" value="TRP"/>
    <property type="match status" value="1"/>
</dbReference>
<reference evidence="4" key="1">
    <citation type="submission" date="2020-12" db="EMBL/GenBank/DDBJ databases">
        <authorList>
            <person name="Iha C."/>
        </authorList>
    </citation>
    <scope>NUCLEOTIDE SEQUENCE</scope>
</reference>
<dbReference type="InterPro" id="IPR010308">
    <property type="entry name" value="TRP_C"/>
</dbReference>